<dbReference type="STRING" id="446462.Amir_1346"/>
<dbReference type="KEGG" id="ami:Amir_1346"/>
<dbReference type="Proteomes" id="UP000002213">
    <property type="component" value="Chromosome"/>
</dbReference>
<keyword evidence="3" id="KW-1185">Reference proteome</keyword>
<sequence>MDNDPELIFRRLLDLLLAKDMDAVADLWAADGTAEFPFAEAGSPTRLEGREQVRAYLAGYPDLLDVTGVPNLVVHRTADPSTAVVEFTAVGRATATGVPYRLDYVSVVTVADGRFTAYRDYWSPVAAARATGGLADLTAALDREATA</sequence>
<dbReference type="EMBL" id="CP001630">
    <property type="protein sequence ID" value="ACU35298.1"/>
    <property type="molecule type" value="Genomic_DNA"/>
</dbReference>
<dbReference type="OrthoDB" id="3681559at2"/>
<dbReference type="AlphaFoldDB" id="C6W9D5"/>
<evidence type="ECO:0000259" key="1">
    <source>
        <dbReference type="Pfam" id="PF12680"/>
    </source>
</evidence>
<reference evidence="2 3" key="1">
    <citation type="journal article" date="2009" name="Stand. Genomic Sci.">
        <title>Complete genome sequence of Actinosynnema mirum type strain (101).</title>
        <authorList>
            <person name="Land M."/>
            <person name="Lapidus A."/>
            <person name="Mayilraj S."/>
            <person name="Chen F."/>
            <person name="Copeland A."/>
            <person name="Del Rio T.G."/>
            <person name="Nolan M."/>
            <person name="Lucas S."/>
            <person name="Tice H."/>
            <person name="Cheng J.F."/>
            <person name="Chertkov O."/>
            <person name="Bruce D."/>
            <person name="Goodwin L."/>
            <person name="Pitluck S."/>
            <person name="Rohde M."/>
            <person name="Goker M."/>
            <person name="Pati A."/>
            <person name="Ivanova N."/>
            <person name="Mavromatis K."/>
            <person name="Chen A."/>
            <person name="Palaniappan K."/>
            <person name="Hauser L."/>
            <person name="Chang Y.J."/>
            <person name="Jeffries C.C."/>
            <person name="Brettin T."/>
            <person name="Detter J.C."/>
            <person name="Han C."/>
            <person name="Chain P."/>
            <person name="Tindall B.J."/>
            <person name="Bristow J."/>
            <person name="Eisen J.A."/>
            <person name="Markowitz V."/>
            <person name="Hugenholtz P."/>
            <person name="Kyrpides N.C."/>
            <person name="Klenk H.P."/>
        </authorList>
    </citation>
    <scope>NUCLEOTIDE SEQUENCE [LARGE SCALE GENOMIC DNA]</scope>
    <source>
        <strain evidence="3">ATCC 29888 / DSM 43827 / JCM 3225 / NBRC 14064 / NCIMB 13271 / NRRL B-12336 / IMRU 3971 / 101</strain>
    </source>
</reference>
<dbReference type="HOGENOM" id="CLU_124277_1_2_11"/>
<dbReference type="RefSeq" id="WP_015800188.1">
    <property type="nucleotide sequence ID" value="NC_013093.1"/>
</dbReference>
<dbReference type="eggNOG" id="COG3631">
    <property type="taxonomic scope" value="Bacteria"/>
</dbReference>
<dbReference type="SUPFAM" id="SSF54427">
    <property type="entry name" value="NTF2-like"/>
    <property type="match status" value="1"/>
</dbReference>
<organism evidence="2 3">
    <name type="scientific">Actinosynnema mirum (strain ATCC 29888 / DSM 43827 / JCM 3225 / NBRC 14064 / NCIMB 13271 / NRRL B-12336 / IMRU 3971 / 101)</name>
    <dbReference type="NCBI Taxonomy" id="446462"/>
    <lineage>
        <taxon>Bacteria</taxon>
        <taxon>Bacillati</taxon>
        <taxon>Actinomycetota</taxon>
        <taxon>Actinomycetes</taxon>
        <taxon>Pseudonocardiales</taxon>
        <taxon>Pseudonocardiaceae</taxon>
        <taxon>Actinosynnema</taxon>
    </lineage>
</organism>
<name>C6W9D5_ACTMD</name>
<dbReference type="Pfam" id="PF12680">
    <property type="entry name" value="SnoaL_2"/>
    <property type="match status" value="1"/>
</dbReference>
<dbReference type="InterPro" id="IPR032710">
    <property type="entry name" value="NTF2-like_dom_sf"/>
</dbReference>
<evidence type="ECO:0000313" key="2">
    <source>
        <dbReference type="EMBL" id="ACU35298.1"/>
    </source>
</evidence>
<evidence type="ECO:0000313" key="3">
    <source>
        <dbReference type="Proteomes" id="UP000002213"/>
    </source>
</evidence>
<proteinExistence type="predicted"/>
<gene>
    <name evidence="2" type="ordered locus">Amir_1346</name>
</gene>
<accession>C6W9D5</accession>
<feature type="domain" description="SnoaL-like" evidence="1">
    <location>
        <begin position="10"/>
        <end position="117"/>
    </location>
</feature>
<dbReference type="Gene3D" id="3.10.450.50">
    <property type="match status" value="1"/>
</dbReference>
<protein>
    <recommendedName>
        <fullName evidence="1">SnoaL-like domain-containing protein</fullName>
    </recommendedName>
</protein>
<dbReference type="InterPro" id="IPR037401">
    <property type="entry name" value="SnoaL-like"/>
</dbReference>